<comment type="caution">
    <text evidence="3">The sequence shown here is derived from an EMBL/GenBank/DDBJ whole genome shotgun (WGS) entry which is preliminary data.</text>
</comment>
<proteinExistence type="predicted"/>
<reference evidence="3 4" key="1">
    <citation type="submission" date="2023-08" db="EMBL/GenBank/DDBJ databases">
        <authorList>
            <person name="Palmer J.M."/>
        </authorList>
    </citation>
    <scope>NUCLEOTIDE SEQUENCE [LARGE SCALE GENOMIC DNA]</scope>
    <source>
        <strain evidence="3 4">TWF481</strain>
    </source>
</reference>
<organism evidence="3 4">
    <name type="scientific">Arthrobotrys musiformis</name>
    <dbReference type="NCBI Taxonomy" id="47236"/>
    <lineage>
        <taxon>Eukaryota</taxon>
        <taxon>Fungi</taxon>
        <taxon>Dikarya</taxon>
        <taxon>Ascomycota</taxon>
        <taxon>Pezizomycotina</taxon>
        <taxon>Orbiliomycetes</taxon>
        <taxon>Orbiliales</taxon>
        <taxon>Orbiliaceae</taxon>
        <taxon>Arthrobotrys</taxon>
    </lineage>
</organism>
<dbReference type="Pfam" id="PF17172">
    <property type="entry name" value="GST_N_4"/>
    <property type="match status" value="1"/>
</dbReference>
<dbReference type="AlphaFoldDB" id="A0AAV9WGA7"/>
<dbReference type="PANTHER" id="PTHR12289:SF44">
    <property type="entry name" value="OUTER MEMBRANE PROTEIN (SAM35), PUTATIVE (AFU_ORTHOLOGUE AFUA_1G13180)-RELATED"/>
    <property type="match status" value="1"/>
</dbReference>
<dbReference type="InterPro" id="IPR033468">
    <property type="entry name" value="Metaxin_GST"/>
</dbReference>
<accession>A0AAV9WGA7</accession>
<dbReference type="GO" id="GO:0007005">
    <property type="term" value="P:mitochondrion organization"/>
    <property type="evidence" value="ECO:0007669"/>
    <property type="project" value="TreeGrafter"/>
</dbReference>
<dbReference type="EMBL" id="JAVHJL010000003">
    <property type="protein sequence ID" value="KAK6507292.1"/>
    <property type="molecule type" value="Genomic_DNA"/>
</dbReference>
<feature type="domain" description="Metaxin glutathione S-transferase" evidence="1">
    <location>
        <begin position="250"/>
        <end position="314"/>
    </location>
</feature>
<dbReference type="CDD" id="cd03193">
    <property type="entry name" value="GST_C_Metaxin"/>
    <property type="match status" value="1"/>
</dbReference>
<evidence type="ECO:0000259" key="1">
    <source>
        <dbReference type="Pfam" id="PF17171"/>
    </source>
</evidence>
<keyword evidence="4" id="KW-1185">Reference proteome</keyword>
<sequence length="327" mass="36126">MSPQHTIYPILFSKPHHIPPLGTTTAMTSPQSAFRAPAFIRRLFSHFPLIIHPVDPPPMTTDEFQPTTSRDSQGSINTLYSFTDSTDGSIASFNPACLKWQTYLKIRNIPIKTQPSNNHASPSGSLPFLVISSRSDRICQTIPSTKMARWIEDHATEGSVNTVDTDAGDYRAFLSLVEGAVRDAWLYALYIDPSNLSSLTVPKYTSPIPLWPIPTILGSQMRQAAIDAIRKSSSSPSLPSGTEIYTKALEAFKALSTLLGHDTWFFGASEAGIFDAEVFAYTHLLLNLEIEGSGGVVVEGLREFDNLAGHEERITRRWFKSPLATFH</sequence>
<dbReference type="InterPro" id="IPR012336">
    <property type="entry name" value="Thioredoxin-like_fold"/>
</dbReference>
<dbReference type="Pfam" id="PF17171">
    <property type="entry name" value="GST_C_6"/>
    <property type="match status" value="1"/>
</dbReference>
<name>A0AAV9WGA7_9PEZI</name>
<protein>
    <submittedName>
        <fullName evidence="3">Uncharacterized protein</fullName>
    </submittedName>
</protein>
<gene>
    <name evidence="3" type="ORF">TWF481_005737</name>
</gene>
<evidence type="ECO:0000259" key="2">
    <source>
        <dbReference type="Pfam" id="PF17172"/>
    </source>
</evidence>
<evidence type="ECO:0000313" key="3">
    <source>
        <dbReference type="EMBL" id="KAK6507292.1"/>
    </source>
</evidence>
<dbReference type="InterPro" id="IPR050931">
    <property type="entry name" value="Mito_Protein_Transport_Metaxin"/>
</dbReference>
<dbReference type="CDD" id="cd03054">
    <property type="entry name" value="GST_N_Metaxin"/>
    <property type="match status" value="1"/>
</dbReference>
<dbReference type="Proteomes" id="UP001370758">
    <property type="component" value="Unassembled WGS sequence"/>
</dbReference>
<evidence type="ECO:0000313" key="4">
    <source>
        <dbReference type="Proteomes" id="UP001370758"/>
    </source>
</evidence>
<dbReference type="GO" id="GO:0001401">
    <property type="term" value="C:SAM complex"/>
    <property type="evidence" value="ECO:0007669"/>
    <property type="project" value="TreeGrafter"/>
</dbReference>
<feature type="domain" description="Thioredoxin-like fold" evidence="2">
    <location>
        <begin position="95"/>
        <end position="195"/>
    </location>
</feature>
<dbReference type="PANTHER" id="PTHR12289">
    <property type="entry name" value="METAXIN RELATED"/>
    <property type="match status" value="1"/>
</dbReference>